<evidence type="ECO:0000256" key="5">
    <source>
        <dbReference type="ARBA" id="ARBA00023163"/>
    </source>
</evidence>
<dbReference type="SUPFAM" id="SSF88659">
    <property type="entry name" value="Sigma3 and sigma4 domains of RNA polymerase sigma factors"/>
    <property type="match status" value="1"/>
</dbReference>
<organism evidence="8 9">
    <name type="scientific">Hymenobacter caeli</name>
    <dbReference type="NCBI Taxonomy" id="2735894"/>
    <lineage>
        <taxon>Bacteria</taxon>
        <taxon>Pseudomonadati</taxon>
        <taxon>Bacteroidota</taxon>
        <taxon>Cytophagia</taxon>
        <taxon>Cytophagales</taxon>
        <taxon>Hymenobacteraceae</taxon>
        <taxon>Hymenobacter</taxon>
    </lineage>
</organism>
<dbReference type="InterPro" id="IPR013325">
    <property type="entry name" value="RNA_pol_sigma_r2"/>
</dbReference>
<feature type="domain" description="RNA polymerase sigma-70 region 2" evidence="6">
    <location>
        <begin position="40"/>
        <end position="106"/>
    </location>
</feature>
<keyword evidence="9" id="KW-1185">Reference proteome</keyword>
<proteinExistence type="inferred from homology"/>
<dbReference type="NCBIfam" id="TIGR02937">
    <property type="entry name" value="sigma70-ECF"/>
    <property type="match status" value="1"/>
</dbReference>
<keyword evidence="3" id="KW-0731">Sigma factor</keyword>
<comment type="similarity">
    <text evidence="1">Belongs to the sigma-70 factor family. ECF subfamily.</text>
</comment>
<dbReference type="RefSeq" id="WP_173809689.1">
    <property type="nucleotide sequence ID" value="NZ_JABSNP010000006.1"/>
</dbReference>
<protein>
    <submittedName>
        <fullName evidence="8">RNA polymerase sigma-70 factor (ECF subfamily)</fullName>
    </submittedName>
</protein>
<keyword evidence="4" id="KW-0238">DNA-binding</keyword>
<evidence type="ECO:0000256" key="2">
    <source>
        <dbReference type="ARBA" id="ARBA00023015"/>
    </source>
</evidence>
<keyword evidence="2" id="KW-0805">Transcription regulation</keyword>
<dbReference type="EMBL" id="JABSNP010000006">
    <property type="protein sequence ID" value="NRT18966.1"/>
    <property type="molecule type" value="Genomic_DNA"/>
</dbReference>
<gene>
    <name evidence="8" type="ORF">HNP98_001789</name>
</gene>
<dbReference type="InterPro" id="IPR007627">
    <property type="entry name" value="RNA_pol_sigma70_r2"/>
</dbReference>
<feature type="domain" description="RNA polymerase sigma-70 region 4" evidence="7">
    <location>
        <begin position="142"/>
        <end position="185"/>
    </location>
</feature>
<dbReference type="InterPro" id="IPR039425">
    <property type="entry name" value="RNA_pol_sigma-70-like"/>
</dbReference>
<dbReference type="InterPro" id="IPR014284">
    <property type="entry name" value="RNA_pol_sigma-70_dom"/>
</dbReference>
<reference evidence="8 9" key="1">
    <citation type="submission" date="2020-05" db="EMBL/GenBank/DDBJ databases">
        <title>Genomic Encyclopedia of Type Strains, Phase IV (KMG-V): Genome sequencing to study the core and pangenomes of soil and plant-associated prokaryotes.</title>
        <authorList>
            <person name="Whitman W."/>
        </authorList>
    </citation>
    <scope>NUCLEOTIDE SEQUENCE [LARGE SCALE GENOMIC DNA]</scope>
    <source>
        <strain evidence="8 9">9A</strain>
    </source>
</reference>
<evidence type="ECO:0000256" key="4">
    <source>
        <dbReference type="ARBA" id="ARBA00023125"/>
    </source>
</evidence>
<dbReference type="InterPro" id="IPR007630">
    <property type="entry name" value="RNA_pol_sigma70_r4"/>
</dbReference>
<dbReference type="InterPro" id="IPR036388">
    <property type="entry name" value="WH-like_DNA-bd_sf"/>
</dbReference>
<dbReference type="SUPFAM" id="SSF88946">
    <property type="entry name" value="Sigma2 domain of RNA polymerase sigma factors"/>
    <property type="match status" value="1"/>
</dbReference>
<dbReference type="Pfam" id="PF04545">
    <property type="entry name" value="Sigma70_r4"/>
    <property type="match status" value="1"/>
</dbReference>
<dbReference type="PANTHER" id="PTHR43133">
    <property type="entry name" value="RNA POLYMERASE ECF-TYPE SIGMA FACTO"/>
    <property type="match status" value="1"/>
</dbReference>
<accession>A0ABX2FQZ9</accession>
<dbReference type="PANTHER" id="PTHR43133:SF62">
    <property type="entry name" value="RNA POLYMERASE SIGMA FACTOR SIGZ"/>
    <property type="match status" value="1"/>
</dbReference>
<evidence type="ECO:0000259" key="7">
    <source>
        <dbReference type="Pfam" id="PF04545"/>
    </source>
</evidence>
<name>A0ABX2FQZ9_9BACT</name>
<dbReference type="Gene3D" id="1.10.10.10">
    <property type="entry name" value="Winged helix-like DNA-binding domain superfamily/Winged helix DNA-binding domain"/>
    <property type="match status" value="1"/>
</dbReference>
<evidence type="ECO:0000259" key="6">
    <source>
        <dbReference type="Pfam" id="PF04542"/>
    </source>
</evidence>
<dbReference type="Proteomes" id="UP000779507">
    <property type="component" value="Unassembled WGS sequence"/>
</dbReference>
<keyword evidence="5" id="KW-0804">Transcription</keyword>
<evidence type="ECO:0000313" key="8">
    <source>
        <dbReference type="EMBL" id="NRT18966.1"/>
    </source>
</evidence>
<dbReference type="InterPro" id="IPR013324">
    <property type="entry name" value="RNA_pol_sigma_r3/r4-like"/>
</dbReference>
<dbReference type="Gene3D" id="1.10.1740.10">
    <property type="match status" value="1"/>
</dbReference>
<sequence>MEALLLTPRPTTGAVPQCPEAALIRRLQARDERALTDFAARYGDNLRGLVRGLVPDAVMAQDVWQECLLRLWQSFPHYAPGHGRLTGWARRICRNVAIDELRAPRWRDLRVMQPLAQSAEAQGRAASGGFQPEHLGLLALCAQLRPVQRQVIDLIYGHDLTFEQTAQRLNLSKGTVTTRARAAYRVLGRHTA</sequence>
<dbReference type="Pfam" id="PF04542">
    <property type="entry name" value="Sigma70_r2"/>
    <property type="match status" value="1"/>
</dbReference>
<comment type="caution">
    <text evidence="8">The sequence shown here is derived from an EMBL/GenBank/DDBJ whole genome shotgun (WGS) entry which is preliminary data.</text>
</comment>
<evidence type="ECO:0000313" key="9">
    <source>
        <dbReference type="Proteomes" id="UP000779507"/>
    </source>
</evidence>
<evidence type="ECO:0000256" key="3">
    <source>
        <dbReference type="ARBA" id="ARBA00023082"/>
    </source>
</evidence>
<evidence type="ECO:0000256" key="1">
    <source>
        <dbReference type="ARBA" id="ARBA00010641"/>
    </source>
</evidence>